<evidence type="ECO:0000256" key="1">
    <source>
        <dbReference type="ARBA" id="ARBA00004225"/>
    </source>
</evidence>
<dbReference type="PANTHER" id="PTHR45758">
    <property type="entry name" value="MITOFERRIN-1-RELATED"/>
    <property type="match status" value="1"/>
</dbReference>
<keyword evidence="3" id="KW-0813">Transport</keyword>
<sequence>MKNVLSYTRSSSSSLVGGGGVVLKELYKGIGVAAFGGIPAGALYFTCYHIIRNQCINIRQSMSSSSPSSSIHGDAVIDLTAGFIAESISCMIWVPIDVCKEQLQTQKELGITNFKG</sequence>
<protein>
    <submittedName>
        <fullName evidence="9">Uncharacterized protein</fullName>
    </submittedName>
</protein>
<reference evidence="9 10" key="1">
    <citation type="submission" date="2020-04" db="EMBL/GenBank/DDBJ databases">
        <title>Perkinsus olseni comparative genomics.</title>
        <authorList>
            <person name="Bogema D.R."/>
        </authorList>
    </citation>
    <scope>NUCLEOTIDE SEQUENCE [LARGE SCALE GENOMIC DNA]</scope>
    <source>
        <strain evidence="9 10">ATCC PRA-207</strain>
    </source>
</reference>
<evidence type="ECO:0000256" key="3">
    <source>
        <dbReference type="ARBA" id="ARBA00022448"/>
    </source>
</evidence>
<dbReference type="PANTHER" id="PTHR45758:SF19">
    <property type="entry name" value="CARRIER PROTEIN, PUTATIVE-RELATED"/>
    <property type="match status" value="1"/>
</dbReference>
<feature type="transmembrane region" description="Helical" evidence="8">
    <location>
        <begin position="30"/>
        <end position="51"/>
    </location>
</feature>
<keyword evidence="7 8" id="KW-0472">Membrane</keyword>
<evidence type="ECO:0000313" key="10">
    <source>
        <dbReference type="Proteomes" id="UP000553632"/>
    </source>
</evidence>
<name>A0A7J6SHD3_PEROL</name>
<evidence type="ECO:0000313" key="9">
    <source>
        <dbReference type="EMBL" id="KAF4732399.1"/>
    </source>
</evidence>
<evidence type="ECO:0000256" key="8">
    <source>
        <dbReference type="SAM" id="Phobius"/>
    </source>
</evidence>
<comment type="caution">
    <text evidence="9">The sequence shown here is derived from an EMBL/GenBank/DDBJ whole genome shotgun (WGS) entry which is preliminary data.</text>
</comment>
<dbReference type="SUPFAM" id="SSF103506">
    <property type="entry name" value="Mitochondrial carrier"/>
    <property type="match status" value="1"/>
</dbReference>
<dbReference type="EMBL" id="JABANO010018086">
    <property type="protein sequence ID" value="KAF4732399.1"/>
    <property type="molecule type" value="Genomic_DNA"/>
</dbReference>
<gene>
    <name evidence="9" type="ORF">FOZ63_022773</name>
</gene>
<evidence type="ECO:0000256" key="4">
    <source>
        <dbReference type="ARBA" id="ARBA00022692"/>
    </source>
</evidence>
<accession>A0A7J6SHD3</accession>
<dbReference type="Gene3D" id="1.50.40.10">
    <property type="entry name" value="Mitochondrial carrier domain"/>
    <property type="match status" value="1"/>
</dbReference>
<keyword evidence="4 8" id="KW-0812">Transmembrane</keyword>
<evidence type="ECO:0000256" key="5">
    <source>
        <dbReference type="ARBA" id="ARBA00022989"/>
    </source>
</evidence>
<dbReference type="GO" id="GO:0015093">
    <property type="term" value="F:ferrous iron transmembrane transporter activity"/>
    <property type="evidence" value="ECO:0007669"/>
    <property type="project" value="TreeGrafter"/>
</dbReference>
<comment type="similarity">
    <text evidence="2">Belongs to the mitochondrial carrier (TC 2.A.29) family.</text>
</comment>
<proteinExistence type="inferred from homology"/>
<organism evidence="9 10">
    <name type="scientific">Perkinsus olseni</name>
    <name type="common">Perkinsus atlanticus</name>
    <dbReference type="NCBI Taxonomy" id="32597"/>
    <lineage>
        <taxon>Eukaryota</taxon>
        <taxon>Sar</taxon>
        <taxon>Alveolata</taxon>
        <taxon>Perkinsozoa</taxon>
        <taxon>Perkinsea</taxon>
        <taxon>Perkinsida</taxon>
        <taxon>Perkinsidae</taxon>
        <taxon>Perkinsus</taxon>
    </lineage>
</organism>
<dbReference type="GO" id="GO:0031966">
    <property type="term" value="C:mitochondrial membrane"/>
    <property type="evidence" value="ECO:0007669"/>
    <property type="project" value="UniProtKB-SubCell"/>
</dbReference>
<evidence type="ECO:0000256" key="6">
    <source>
        <dbReference type="ARBA" id="ARBA00023128"/>
    </source>
</evidence>
<dbReference type="GO" id="GO:0048250">
    <property type="term" value="P:iron import into the mitochondrion"/>
    <property type="evidence" value="ECO:0007669"/>
    <property type="project" value="TreeGrafter"/>
</dbReference>
<feature type="non-terminal residue" evidence="9">
    <location>
        <position position="1"/>
    </location>
</feature>
<evidence type="ECO:0000256" key="2">
    <source>
        <dbReference type="ARBA" id="ARBA00006375"/>
    </source>
</evidence>
<evidence type="ECO:0000256" key="7">
    <source>
        <dbReference type="ARBA" id="ARBA00023136"/>
    </source>
</evidence>
<keyword evidence="5 8" id="KW-1133">Transmembrane helix</keyword>
<dbReference type="InterPro" id="IPR023395">
    <property type="entry name" value="MCP_dom_sf"/>
</dbReference>
<dbReference type="Proteomes" id="UP000553632">
    <property type="component" value="Unassembled WGS sequence"/>
</dbReference>
<dbReference type="AlphaFoldDB" id="A0A7J6SHD3"/>
<keyword evidence="6" id="KW-0496">Mitochondrion</keyword>
<keyword evidence="10" id="KW-1185">Reference proteome</keyword>
<comment type="subcellular location">
    <subcellularLocation>
        <location evidence="1">Mitochondrion membrane</location>
        <topology evidence="1">Multi-pass membrane protein</topology>
    </subcellularLocation>
</comment>